<dbReference type="HOGENOM" id="CLU_1783285_0_0_0"/>
<dbReference type="EMBL" id="CM001402">
    <property type="protein sequence ID" value="EHO42023.1"/>
    <property type="molecule type" value="Genomic_DNA"/>
</dbReference>
<evidence type="ECO:0000313" key="1">
    <source>
        <dbReference type="EMBL" id="APF17973.1"/>
    </source>
</evidence>
<evidence type="ECO:0000313" key="3">
    <source>
        <dbReference type="Proteomes" id="UP000004671"/>
    </source>
</evidence>
<dbReference type="EMBL" id="CP018099">
    <property type="protein sequence ID" value="APF17973.1"/>
    <property type="molecule type" value="Genomic_DNA"/>
</dbReference>
<organism evidence="2 3">
    <name type="scientific">Caldithrix abyssi DSM 13497</name>
    <dbReference type="NCBI Taxonomy" id="880073"/>
    <lineage>
        <taxon>Bacteria</taxon>
        <taxon>Pseudomonadati</taxon>
        <taxon>Calditrichota</taxon>
        <taxon>Calditrichia</taxon>
        <taxon>Calditrichales</taxon>
        <taxon>Calditrichaceae</taxon>
        <taxon>Caldithrix</taxon>
    </lineage>
</organism>
<dbReference type="KEGG" id="caby:Cabys_1224"/>
<dbReference type="Proteomes" id="UP000183868">
    <property type="component" value="Chromosome"/>
</dbReference>
<evidence type="ECO:0000313" key="4">
    <source>
        <dbReference type="Proteomes" id="UP000183868"/>
    </source>
</evidence>
<dbReference type="AlphaFoldDB" id="H1XY96"/>
<dbReference type="RefSeq" id="WP_006929245.1">
    <property type="nucleotide sequence ID" value="NZ_CM001402.1"/>
</dbReference>
<sequence>MPEKLLQEIKEIDSVEAVAVISFKGNIWQQSGATVTAEQMKMIGSYLLRMLAIKSKSKQRIVHIELHWLNRFLIARFSEGFLIVTLFKKADILSLLRITLNVTVANLLEEKTFLKWLKKEKYNLNLHIQKGQFDEHELGLISKLV</sequence>
<dbReference type="InParanoid" id="H1XY96"/>
<reference evidence="2 3" key="1">
    <citation type="submission" date="2011-09" db="EMBL/GenBank/DDBJ databases">
        <title>The permanent draft genome of Caldithrix abyssi DSM 13497.</title>
        <authorList>
            <consortium name="US DOE Joint Genome Institute (JGI-PGF)"/>
            <person name="Lucas S."/>
            <person name="Han J."/>
            <person name="Lapidus A."/>
            <person name="Bruce D."/>
            <person name="Goodwin L."/>
            <person name="Pitluck S."/>
            <person name="Peters L."/>
            <person name="Kyrpides N."/>
            <person name="Mavromatis K."/>
            <person name="Ivanova N."/>
            <person name="Mikhailova N."/>
            <person name="Chertkov O."/>
            <person name="Detter J.C."/>
            <person name="Tapia R."/>
            <person name="Han C."/>
            <person name="Land M."/>
            <person name="Hauser L."/>
            <person name="Markowitz V."/>
            <person name="Cheng J.-F."/>
            <person name="Hugenholtz P."/>
            <person name="Woyke T."/>
            <person name="Wu D."/>
            <person name="Spring S."/>
            <person name="Brambilla E."/>
            <person name="Klenk H.-P."/>
            <person name="Eisen J.A."/>
        </authorList>
    </citation>
    <scope>NUCLEOTIDE SEQUENCE [LARGE SCALE GENOMIC DNA]</scope>
    <source>
        <strain evidence="2 3">DSM 13497</strain>
    </source>
</reference>
<keyword evidence="3" id="KW-1185">Reference proteome</keyword>
<evidence type="ECO:0000313" key="2">
    <source>
        <dbReference type="EMBL" id="EHO42023.1"/>
    </source>
</evidence>
<protein>
    <recommendedName>
        <fullName evidence="5">Roadblock/LAMTOR2 domain-containing protein</fullName>
    </recommendedName>
</protein>
<gene>
    <name evidence="1" type="ORF">Cabys_1224</name>
    <name evidence="2" type="ORF">Calab_2413</name>
</gene>
<accession>H1XY96</accession>
<dbReference type="Proteomes" id="UP000004671">
    <property type="component" value="Chromosome"/>
</dbReference>
<proteinExistence type="predicted"/>
<dbReference type="PaxDb" id="880073-Calab_2413"/>
<dbReference type="STRING" id="880073.Cabys_1224"/>
<name>H1XY96_CALAY</name>
<evidence type="ECO:0008006" key="5">
    <source>
        <dbReference type="Google" id="ProtNLM"/>
    </source>
</evidence>
<reference evidence="1 4" key="2">
    <citation type="submission" date="2016-11" db="EMBL/GenBank/DDBJ databases">
        <title>Genomic analysis of Caldithrix abyssi and proposal of a novel bacterial phylum Caldithrichaeota.</title>
        <authorList>
            <person name="Kublanov I."/>
            <person name="Sigalova O."/>
            <person name="Gavrilov S."/>
            <person name="Lebedinsky A."/>
            <person name="Ivanova N."/>
            <person name="Daum C."/>
            <person name="Reddy T."/>
            <person name="Klenk H.P."/>
            <person name="Goker M."/>
            <person name="Reva O."/>
            <person name="Miroshnichenko M."/>
            <person name="Kyprides N."/>
            <person name="Woyke T."/>
            <person name="Gelfand M."/>
        </authorList>
    </citation>
    <scope>NUCLEOTIDE SEQUENCE [LARGE SCALE GENOMIC DNA]</scope>
    <source>
        <strain evidence="1 4">LF13</strain>
    </source>
</reference>